<feature type="chain" id="PRO_5044848801" evidence="1">
    <location>
        <begin position="21"/>
        <end position="146"/>
    </location>
</feature>
<evidence type="ECO:0000256" key="1">
    <source>
        <dbReference type="SAM" id="SignalP"/>
    </source>
</evidence>
<feature type="signal peptide" evidence="1">
    <location>
        <begin position="1"/>
        <end position="20"/>
    </location>
</feature>
<reference evidence="2 3" key="2">
    <citation type="journal article" date="2024" name="G3 (Bethesda)">
        <title>The genome of the cryopelagic Antarctic bald notothen, Trematomus borchgrevinki.</title>
        <authorList>
            <person name="Rayamajhi N."/>
            <person name="Rivera-Colon A.G."/>
            <person name="Minhas B.F."/>
            <person name="Cheng C.C."/>
            <person name="Catchen J.M."/>
        </authorList>
    </citation>
    <scope>NUCLEOTIDE SEQUENCE [LARGE SCALE GENOMIC DNA]</scope>
    <source>
        <strain evidence="2">AGRC-2024</strain>
    </source>
</reference>
<evidence type="ECO:0000313" key="3">
    <source>
        <dbReference type="Proteomes" id="UP001619887"/>
    </source>
</evidence>
<accession>A0ABD2H7D6</accession>
<gene>
    <name evidence="2" type="ORF">OYC64_002111</name>
</gene>
<protein>
    <submittedName>
        <fullName evidence="2">Uncharacterized protein</fullName>
    </submittedName>
</protein>
<dbReference type="Proteomes" id="UP001619887">
    <property type="component" value="Unassembled WGS sequence"/>
</dbReference>
<sequence>MPGMIVTFILITFLPSPCCQLIFSLQQHTARHHTVTMSFPSVLLPLLVCFNIVCSSFSPHPDSAKKLGCFKVSSCKCIMNDGSGVINLKAMGDAEGFLGRLEHLPAEKMAGGVEMLVSFSPCLPFSQPEDLPGGNCSNVAACVAVR</sequence>
<evidence type="ECO:0000313" key="2">
    <source>
        <dbReference type="EMBL" id="KAL3062241.1"/>
    </source>
</evidence>
<keyword evidence="1" id="KW-0732">Signal</keyword>
<dbReference type="AlphaFoldDB" id="A0ABD2H7D6"/>
<organism evidence="2 3">
    <name type="scientific">Pagothenia borchgrevinki</name>
    <name type="common">Bald rockcod</name>
    <name type="synonym">Trematomus borchgrevinki</name>
    <dbReference type="NCBI Taxonomy" id="8213"/>
    <lineage>
        <taxon>Eukaryota</taxon>
        <taxon>Metazoa</taxon>
        <taxon>Chordata</taxon>
        <taxon>Craniata</taxon>
        <taxon>Vertebrata</taxon>
        <taxon>Euteleostomi</taxon>
        <taxon>Actinopterygii</taxon>
        <taxon>Neopterygii</taxon>
        <taxon>Teleostei</taxon>
        <taxon>Neoteleostei</taxon>
        <taxon>Acanthomorphata</taxon>
        <taxon>Eupercaria</taxon>
        <taxon>Perciformes</taxon>
        <taxon>Notothenioidei</taxon>
        <taxon>Nototheniidae</taxon>
        <taxon>Pagothenia</taxon>
    </lineage>
</organism>
<reference evidence="2 3" key="1">
    <citation type="journal article" date="2022" name="G3 (Bethesda)">
        <title>Evaluating Illumina-, Nanopore-, and PacBio-based genome assembly strategies with the bald notothen, Trematomus borchgrevinki.</title>
        <authorList>
            <person name="Rayamajhi N."/>
            <person name="Cheng C.C."/>
            <person name="Catchen J.M."/>
        </authorList>
    </citation>
    <scope>NUCLEOTIDE SEQUENCE [LARGE SCALE GENOMIC DNA]</scope>
    <source>
        <strain evidence="2">AGRC-2024</strain>
    </source>
</reference>
<dbReference type="EMBL" id="JBIYXZ010002071">
    <property type="protein sequence ID" value="KAL3062241.1"/>
    <property type="molecule type" value="Genomic_DNA"/>
</dbReference>
<keyword evidence="3" id="KW-1185">Reference proteome</keyword>
<name>A0ABD2H7D6_PAGBO</name>
<proteinExistence type="predicted"/>
<comment type="caution">
    <text evidence="2">The sequence shown here is derived from an EMBL/GenBank/DDBJ whole genome shotgun (WGS) entry which is preliminary data.</text>
</comment>